<dbReference type="PANTHER" id="PTHR43652:SF2">
    <property type="entry name" value="BASIC AMINO ACID ANTIPORTER YFCC-RELATED"/>
    <property type="match status" value="1"/>
</dbReference>
<feature type="transmembrane region" description="Helical" evidence="6">
    <location>
        <begin position="344"/>
        <end position="366"/>
    </location>
</feature>
<evidence type="ECO:0000313" key="7">
    <source>
        <dbReference type="EMBL" id="MFD2044819.1"/>
    </source>
</evidence>
<feature type="transmembrane region" description="Helical" evidence="6">
    <location>
        <begin position="118"/>
        <end position="139"/>
    </location>
</feature>
<protein>
    <submittedName>
        <fullName evidence="7">YfcC family protein</fullName>
    </submittedName>
</protein>
<feature type="transmembrane region" description="Helical" evidence="6">
    <location>
        <begin position="258"/>
        <end position="275"/>
    </location>
</feature>
<feature type="transmembrane region" description="Helical" evidence="6">
    <location>
        <begin position="179"/>
        <end position="198"/>
    </location>
</feature>
<comment type="subcellular location">
    <subcellularLocation>
        <location evidence="1">Cell membrane</location>
        <topology evidence="1">Multi-pass membrane protein</topology>
    </subcellularLocation>
</comment>
<feature type="transmembrane region" description="Helical" evidence="6">
    <location>
        <begin position="373"/>
        <end position="392"/>
    </location>
</feature>
<feature type="transmembrane region" description="Helical" evidence="6">
    <location>
        <begin position="281"/>
        <end position="299"/>
    </location>
</feature>
<feature type="transmembrane region" description="Helical" evidence="6">
    <location>
        <begin position="73"/>
        <end position="97"/>
    </location>
</feature>
<gene>
    <name evidence="7" type="ORF">ACFSJF_11115</name>
</gene>
<proteinExistence type="predicted"/>
<name>A0ABW4W0B3_9BACI</name>
<accession>A0ABW4W0B3</accession>
<feature type="transmembrane region" description="Helical" evidence="6">
    <location>
        <begin position="412"/>
        <end position="430"/>
    </location>
</feature>
<keyword evidence="5 6" id="KW-0472">Membrane</keyword>
<evidence type="ECO:0000256" key="1">
    <source>
        <dbReference type="ARBA" id="ARBA00004651"/>
    </source>
</evidence>
<evidence type="ECO:0000256" key="5">
    <source>
        <dbReference type="ARBA" id="ARBA00023136"/>
    </source>
</evidence>
<keyword evidence="8" id="KW-1185">Reference proteome</keyword>
<evidence type="ECO:0000313" key="8">
    <source>
        <dbReference type="Proteomes" id="UP001597383"/>
    </source>
</evidence>
<feature type="transmembrane region" description="Helical" evidence="6">
    <location>
        <begin position="311"/>
        <end position="332"/>
    </location>
</feature>
<dbReference type="Proteomes" id="UP001597383">
    <property type="component" value="Unassembled WGS sequence"/>
</dbReference>
<keyword evidence="3 6" id="KW-0812">Transmembrane</keyword>
<evidence type="ECO:0000256" key="4">
    <source>
        <dbReference type="ARBA" id="ARBA00022989"/>
    </source>
</evidence>
<organism evidence="7 8">
    <name type="scientific">Ornithinibacillus salinisoli</name>
    <dbReference type="NCBI Taxonomy" id="1848459"/>
    <lineage>
        <taxon>Bacteria</taxon>
        <taxon>Bacillati</taxon>
        <taxon>Bacillota</taxon>
        <taxon>Bacilli</taxon>
        <taxon>Bacillales</taxon>
        <taxon>Bacillaceae</taxon>
        <taxon>Ornithinibacillus</taxon>
    </lineage>
</organism>
<evidence type="ECO:0000256" key="2">
    <source>
        <dbReference type="ARBA" id="ARBA00022475"/>
    </source>
</evidence>
<dbReference type="InterPro" id="IPR018385">
    <property type="entry name" value="C4_dicarb_anaerob_car-like"/>
</dbReference>
<keyword evidence="4 6" id="KW-1133">Transmembrane helix</keyword>
<dbReference type="Pfam" id="PF03606">
    <property type="entry name" value="DcuC"/>
    <property type="match status" value="1"/>
</dbReference>
<dbReference type="EMBL" id="JBHUHQ010000016">
    <property type="protein sequence ID" value="MFD2044819.1"/>
    <property type="molecule type" value="Genomic_DNA"/>
</dbReference>
<feature type="transmembrane region" description="Helical" evidence="6">
    <location>
        <begin position="442"/>
        <end position="464"/>
    </location>
</feature>
<evidence type="ECO:0000256" key="6">
    <source>
        <dbReference type="SAM" id="Phobius"/>
    </source>
</evidence>
<comment type="caution">
    <text evidence="7">The sequence shown here is derived from an EMBL/GenBank/DDBJ whole genome shotgun (WGS) entry which is preliminary data.</text>
</comment>
<feature type="transmembrane region" description="Helical" evidence="6">
    <location>
        <begin position="12"/>
        <end position="34"/>
    </location>
</feature>
<feature type="transmembrane region" description="Helical" evidence="6">
    <location>
        <begin position="204"/>
        <end position="222"/>
    </location>
</feature>
<dbReference type="PANTHER" id="PTHR43652">
    <property type="entry name" value="BASIC AMINO ACID ANTIPORTER YFCC-RELATED"/>
    <property type="match status" value="1"/>
</dbReference>
<keyword evidence="2" id="KW-1003">Cell membrane</keyword>
<dbReference type="InterPro" id="IPR051679">
    <property type="entry name" value="DASS-Related_Transporters"/>
</dbReference>
<feature type="transmembrane region" description="Helical" evidence="6">
    <location>
        <begin position="145"/>
        <end position="172"/>
    </location>
</feature>
<reference evidence="8" key="1">
    <citation type="journal article" date="2019" name="Int. J. Syst. Evol. Microbiol.">
        <title>The Global Catalogue of Microorganisms (GCM) 10K type strain sequencing project: providing services to taxonomists for standard genome sequencing and annotation.</title>
        <authorList>
            <consortium name="The Broad Institute Genomics Platform"/>
            <consortium name="The Broad Institute Genome Sequencing Center for Infectious Disease"/>
            <person name="Wu L."/>
            <person name="Ma J."/>
        </authorList>
    </citation>
    <scope>NUCLEOTIDE SEQUENCE [LARGE SCALE GENOMIC DNA]</scope>
    <source>
        <strain evidence="8">R28</strain>
    </source>
</reference>
<sequence length="465" mass="50343">MSTNSTQKKKFEFPHGFVILFAFIVLTAILTYFIPAGEYERTTTEDGRTVVVDGTYQTVESNPAGFFDIFQSIHIGMVDAAGIIFFIFIVGGAFGILRATNTIEGAFGSMSKKLAGKELLMIPAIMLFFAVAGGTFGMAEEAIPFVLIMVPLAIMMGFDSITGAAIVIVGVYAGFGSAFMNPFTVGVAQGIAGLPTFSGMGVRFIFWLIFVTVTIVYVMLYARKIKKDPTKSIMYKEDLQRQVDTEITTQQTLTKRQWIILGVLILTIVGLALGVTLQGWYITEIAALFLVMGVLVGIIGKMKVNQIAESFVKGCEELVMGALIVGFAYAILTILQDSNTIDTILYGVSSLVSGLPTSFSAIGMLFTQSLLNIIVPSGSGQAALSMPIMVPLSDLLGVDRQTAVLAYQYGDGITNMIAPTAAVLLAGLAIAKISWIKWVKWIWPLIVIHHIIAIIFVTIAHIFLW</sequence>
<dbReference type="RefSeq" id="WP_377557411.1">
    <property type="nucleotide sequence ID" value="NZ_JBHUHQ010000016.1"/>
</dbReference>
<evidence type="ECO:0000256" key="3">
    <source>
        <dbReference type="ARBA" id="ARBA00022692"/>
    </source>
</evidence>